<dbReference type="EMBL" id="CP101118">
    <property type="protein sequence ID" value="WZF88848.1"/>
    <property type="molecule type" value="Genomic_DNA"/>
</dbReference>
<dbReference type="PROSITE" id="PS50110">
    <property type="entry name" value="RESPONSE_REGULATORY"/>
    <property type="match status" value="1"/>
</dbReference>
<dbReference type="PANTHER" id="PTHR45339">
    <property type="entry name" value="HYBRID SIGNAL TRANSDUCTION HISTIDINE KINASE J"/>
    <property type="match status" value="1"/>
</dbReference>
<dbReference type="RefSeq" id="WP_341581843.1">
    <property type="nucleotide sequence ID" value="NZ_CP101118.1"/>
</dbReference>
<dbReference type="PANTHER" id="PTHR45339:SF1">
    <property type="entry name" value="HYBRID SIGNAL TRANSDUCTION HISTIDINE KINASE J"/>
    <property type="match status" value="1"/>
</dbReference>
<feature type="domain" description="Response regulatory" evidence="4">
    <location>
        <begin position="1"/>
        <end position="69"/>
    </location>
</feature>
<sequence length="71" mass="7749">MDIFMPEMGGLEATRIIRNAGKMNGKPIIALTANTIPGDQETFLKAGMDDYLAKPATKDELLLMLSHESVL</sequence>
<evidence type="ECO:0000256" key="1">
    <source>
        <dbReference type="ARBA" id="ARBA00022553"/>
    </source>
</evidence>
<protein>
    <submittedName>
        <fullName evidence="5">Response regulator</fullName>
    </submittedName>
</protein>
<proteinExistence type="predicted"/>
<gene>
    <name evidence="5" type="ORF">NLK58_01105</name>
</gene>
<dbReference type="Gene3D" id="3.40.50.2300">
    <property type="match status" value="1"/>
</dbReference>
<evidence type="ECO:0000313" key="5">
    <source>
        <dbReference type="EMBL" id="WZF88848.1"/>
    </source>
</evidence>
<evidence type="ECO:0000256" key="3">
    <source>
        <dbReference type="PROSITE-ProRule" id="PRU00169"/>
    </source>
</evidence>
<evidence type="ECO:0000313" key="6">
    <source>
        <dbReference type="Proteomes" id="UP001475781"/>
    </source>
</evidence>
<accession>A0ABZ2W2I2</accession>
<dbReference type="Proteomes" id="UP001475781">
    <property type="component" value="Chromosome"/>
</dbReference>
<keyword evidence="2" id="KW-0902">Two-component regulatory system</keyword>
<reference evidence="5 6" key="1">
    <citation type="submission" date="2022-07" db="EMBL/GenBank/DDBJ databases">
        <title>A copper resistant bacterium isolated from sediment samples of deep sea hydrothermal areas.</title>
        <authorList>
            <person name="Zeng X."/>
        </authorList>
    </citation>
    <scope>NUCLEOTIDE SEQUENCE [LARGE SCALE GENOMIC DNA]</scope>
    <source>
        <strain evidence="6">CuT 6</strain>
    </source>
</reference>
<evidence type="ECO:0000259" key="4">
    <source>
        <dbReference type="PROSITE" id="PS50110"/>
    </source>
</evidence>
<dbReference type="SUPFAM" id="SSF52172">
    <property type="entry name" value="CheY-like"/>
    <property type="match status" value="1"/>
</dbReference>
<keyword evidence="6" id="KW-1185">Reference proteome</keyword>
<feature type="modified residue" description="4-aspartylphosphate" evidence="3">
    <location>
        <position position="2"/>
    </location>
</feature>
<dbReference type="InterPro" id="IPR001789">
    <property type="entry name" value="Sig_transdc_resp-reg_receiver"/>
</dbReference>
<name>A0ABZ2W2I2_9GAMM</name>
<dbReference type="InterPro" id="IPR011006">
    <property type="entry name" value="CheY-like_superfamily"/>
</dbReference>
<dbReference type="CDD" id="cd17546">
    <property type="entry name" value="REC_hyHK_CKI1_RcsC-like"/>
    <property type="match status" value="1"/>
</dbReference>
<organism evidence="5 6">
    <name type="scientific">Marinobacter metalliresistant</name>
    <dbReference type="NCBI Taxonomy" id="2961995"/>
    <lineage>
        <taxon>Bacteria</taxon>
        <taxon>Pseudomonadati</taxon>
        <taxon>Pseudomonadota</taxon>
        <taxon>Gammaproteobacteria</taxon>
        <taxon>Pseudomonadales</taxon>
        <taxon>Marinobacteraceae</taxon>
        <taxon>Marinobacter</taxon>
    </lineage>
</organism>
<keyword evidence="1 3" id="KW-0597">Phosphoprotein</keyword>
<dbReference type="Pfam" id="PF00072">
    <property type="entry name" value="Response_reg"/>
    <property type="match status" value="1"/>
</dbReference>
<evidence type="ECO:0000256" key="2">
    <source>
        <dbReference type="ARBA" id="ARBA00023012"/>
    </source>
</evidence>